<proteinExistence type="predicted"/>
<feature type="region of interest" description="Disordered" evidence="1">
    <location>
        <begin position="79"/>
        <end position="114"/>
    </location>
</feature>
<evidence type="ECO:0000313" key="2">
    <source>
        <dbReference type="EMBL" id="KIK38783.1"/>
    </source>
</evidence>
<feature type="compositionally biased region" description="Acidic residues" evidence="1">
    <location>
        <begin position="85"/>
        <end position="98"/>
    </location>
</feature>
<gene>
    <name evidence="2" type="ORF">CY34DRAFT_14821</name>
</gene>
<organism evidence="2 3">
    <name type="scientific">Suillus luteus UH-Slu-Lm8-n1</name>
    <dbReference type="NCBI Taxonomy" id="930992"/>
    <lineage>
        <taxon>Eukaryota</taxon>
        <taxon>Fungi</taxon>
        <taxon>Dikarya</taxon>
        <taxon>Basidiomycota</taxon>
        <taxon>Agaricomycotina</taxon>
        <taxon>Agaricomycetes</taxon>
        <taxon>Agaricomycetidae</taxon>
        <taxon>Boletales</taxon>
        <taxon>Suillineae</taxon>
        <taxon>Suillaceae</taxon>
        <taxon>Suillus</taxon>
    </lineage>
</organism>
<dbReference type="AlphaFoldDB" id="A0A0D0B4I8"/>
<feature type="region of interest" description="Disordered" evidence="1">
    <location>
        <begin position="31"/>
        <end position="56"/>
    </location>
</feature>
<name>A0A0D0B4I8_9AGAM</name>
<protein>
    <submittedName>
        <fullName evidence="2">Uncharacterized protein</fullName>
    </submittedName>
</protein>
<evidence type="ECO:0000313" key="3">
    <source>
        <dbReference type="Proteomes" id="UP000054485"/>
    </source>
</evidence>
<dbReference type="HOGENOM" id="CLU_2122690_0_0_1"/>
<accession>A0A0D0B4I8</accession>
<evidence type="ECO:0000256" key="1">
    <source>
        <dbReference type="SAM" id="MobiDB-lite"/>
    </source>
</evidence>
<dbReference type="EMBL" id="KN835374">
    <property type="protein sequence ID" value="KIK38783.1"/>
    <property type="molecule type" value="Genomic_DNA"/>
</dbReference>
<sequence>MPASLPSTFANKRPTSFPSLPSLLFSELRGSQSPFPATSPLPRSHIVTSQTPAPLTTQPSVINISISPTLPSLVRIVAAGAPGDGDYDDLIPDSDEEYLPPPSPQPKLQTHTQG</sequence>
<keyword evidence="3" id="KW-1185">Reference proteome</keyword>
<dbReference type="InParanoid" id="A0A0D0B4I8"/>
<feature type="compositionally biased region" description="Polar residues" evidence="1">
    <location>
        <begin position="46"/>
        <end position="56"/>
    </location>
</feature>
<reference evidence="2 3" key="1">
    <citation type="submission" date="2014-04" db="EMBL/GenBank/DDBJ databases">
        <authorList>
            <consortium name="DOE Joint Genome Institute"/>
            <person name="Kuo A."/>
            <person name="Ruytinx J."/>
            <person name="Rineau F."/>
            <person name="Colpaert J."/>
            <person name="Kohler A."/>
            <person name="Nagy L.G."/>
            <person name="Floudas D."/>
            <person name="Copeland A."/>
            <person name="Barry K.W."/>
            <person name="Cichocki N."/>
            <person name="Veneault-Fourrey C."/>
            <person name="LaButti K."/>
            <person name="Lindquist E.A."/>
            <person name="Lipzen A."/>
            <person name="Lundell T."/>
            <person name="Morin E."/>
            <person name="Murat C."/>
            <person name="Sun H."/>
            <person name="Tunlid A."/>
            <person name="Henrissat B."/>
            <person name="Grigoriev I.V."/>
            <person name="Hibbett D.S."/>
            <person name="Martin F."/>
            <person name="Nordberg H.P."/>
            <person name="Cantor M.N."/>
            <person name="Hua S.X."/>
        </authorList>
    </citation>
    <scope>NUCLEOTIDE SEQUENCE [LARGE SCALE GENOMIC DNA]</scope>
    <source>
        <strain evidence="2 3">UH-Slu-Lm8-n1</strain>
    </source>
</reference>
<dbReference type="Proteomes" id="UP000054485">
    <property type="component" value="Unassembled WGS sequence"/>
</dbReference>
<reference evidence="3" key="2">
    <citation type="submission" date="2015-01" db="EMBL/GenBank/DDBJ databases">
        <title>Evolutionary Origins and Diversification of the Mycorrhizal Mutualists.</title>
        <authorList>
            <consortium name="DOE Joint Genome Institute"/>
            <consortium name="Mycorrhizal Genomics Consortium"/>
            <person name="Kohler A."/>
            <person name="Kuo A."/>
            <person name="Nagy L.G."/>
            <person name="Floudas D."/>
            <person name="Copeland A."/>
            <person name="Barry K.W."/>
            <person name="Cichocki N."/>
            <person name="Veneault-Fourrey C."/>
            <person name="LaButti K."/>
            <person name="Lindquist E.A."/>
            <person name="Lipzen A."/>
            <person name="Lundell T."/>
            <person name="Morin E."/>
            <person name="Murat C."/>
            <person name="Riley R."/>
            <person name="Ohm R."/>
            <person name="Sun H."/>
            <person name="Tunlid A."/>
            <person name="Henrissat B."/>
            <person name="Grigoriev I.V."/>
            <person name="Hibbett D.S."/>
            <person name="Martin F."/>
        </authorList>
    </citation>
    <scope>NUCLEOTIDE SEQUENCE [LARGE SCALE GENOMIC DNA]</scope>
    <source>
        <strain evidence="3">UH-Slu-Lm8-n1</strain>
    </source>
</reference>